<accession>A0A1T4MW43</accession>
<dbReference type="AlphaFoldDB" id="A0A1T4MW43"/>
<name>A0A1T4MW43_9FUSO</name>
<keyword evidence="1" id="KW-0812">Transmembrane</keyword>
<keyword evidence="3" id="KW-1185">Reference proteome</keyword>
<evidence type="ECO:0000313" key="2">
    <source>
        <dbReference type="EMBL" id="SJZ70995.1"/>
    </source>
</evidence>
<dbReference type="RefSeq" id="WP_078693842.1">
    <property type="nucleotide sequence ID" value="NZ_FUWX01000009.1"/>
</dbReference>
<keyword evidence="1" id="KW-1133">Transmembrane helix</keyword>
<proteinExistence type="predicted"/>
<feature type="transmembrane region" description="Helical" evidence="1">
    <location>
        <begin position="7"/>
        <end position="27"/>
    </location>
</feature>
<feature type="transmembrane region" description="Helical" evidence="1">
    <location>
        <begin position="65"/>
        <end position="87"/>
    </location>
</feature>
<dbReference type="Proteomes" id="UP000191153">
    <property type="component" value="Unassembled WGS sequence"/>
</dbReference>
<feature type="transmembrane region" description="Helical" evidence="1">
    <location>
        <begin position="99"/>
        <end position="116"/>
    </location>
</feature>
<keyword evidence="1" id="KW-0472">Membrane</keyword>
<reference evidence="2 3" key="1">
    <citation type="submission" date="2017-02" db="EMBL/GenBank/DDBJ databases">
        <authorList>
            <person name="Peterson S.W."/>
        </authorList>
    </citation>
    <scope>NUCLEOTIDE SEQUENCE [LARGE SCALE GENOMIC DNA]</scope>
    <source>
        <strain evidence="2 3">ATCC 700028</strain>
    </source>
</reference>
<feature type="transmembrane region" description="Helical" evidence="1">
    <location>
        <begin position="33"/>
        <end position="53"/>
    </location>
</feature>
<dbReference type="EMBL" id="FUWX01000009">
    <property type="protein sequence ID" value="SJZ70995.1"/>
    <property type="molecule type" value="Genomic_DNA"/>
</dbReference>
<evidence type="ECO:0000313" key="3">
    <source>
        <dbReference type="Proteomes" id="UP000191153"/>
    </source>
</evidence>
<protein>
    <submittedName>
        <fullName evidence="2">Uncharacterized protein</fullName>
    </submittedName>
</protein>
<sequence>MKNLKEYNTSALICYLYIIIIFLSFAVRREGKLLYILFTLTGGIISIGILLDLKKLFNKKFLFKGVDYFIYIFIFIKIIFLLGDILLEEKFLEILQKDKHYIFPLIGILQCIYSYIIMTKDFKGIKGLKGYAILNLLAGAITIFRGINTFQILVTVINMYLLADIFFQSEELVDKEK</sequence>
<evidence type="ECO:0000256" key="1">
    <source>
        <dbReference type="SAM" id="Phobius"/>
    </source>
</evidence>
<feature type="transmembrane region" description="Helical" evidence="1">
    <location>
        <begin position="128"/>
        <end position="144"/>
    </location>
</feature>
<organism evidence="2 3">
    <name type="scientific">Cetobacterium ceti</name>
    <dbReference type="NCBI Taxonomy" id="180163"/>
    <lineage>
        <taxon>Bacteria</taxon>
        <taxon>Fusobacteriati</taxon>
        <taxon>Fusobacteriota</taxon>
        <taxon>Fusobacteriia</taxon>
        <taxon>Fusobacteriales</taxon>
        <taxon>Fusobacteriaceae</taxon>
        <taxon>Cetobacterium</taxon>
    </lineage>
</organism>
<gene>
    <name evidence="2" type="ORF">SAMN02745174_01347</name>
</gene>